<dbReference type="EMBL" id="AP027081">
    <property type="protein sequence ID" value="BDU75095.1"/>
    <property type="molecule type" value="Genomic_DNA"/>
</dbReference>
<evidence type="ECO:0000313" key="3">
    <source>
        <dbReference type="EMBL" id="BDU75095.1"/>
    </source>
</evidence>
<dbReference type="Proteomes" id="UP001228113">
    <property type="component" value="Chromosome"/>
</dbReference>
<dbReference type="InterPro" id="IPR043504">
    <property type="entry name" value="Peptidase_S1_PA_chymotrypsin"/>
</dbReference>
<dbReference type="KEGG" id="msea:METESE_00530"/>
<accession>A0AA48KBH7</accession>
<name>A0AA48KBH7_9BACT</name>
<dbReference type="Gene3D" id="2.40.10.10">
    <property type="entry name" value="Trypsin-like serine proteases"/>
    <property type="match status" value="2"/>
</dbReference>
<reference evidence="3" key="1">
    <citation type="journal article" date="2023" name="Int. J. Syst. Evol. Microbiol.">
        <title>Mesoterricola silvestris gen. nov., sp. nov., Mesoterricola sediminis sp. nov., Geothrix oryzae sp. nov., Geothrix edaphica sp. nov., Geothrix rubra sp. nov., and Geothrix limicola sp. nov., six novel members of Acidobacteriota isolated from soils.</title>
        <authorList>
            <person name="Itoh H."/>
            <person name="Sugisawa Y."/>
            <person name="Mise K."/>
            <person name="Xu Z."/>
            <person name="Kuniyasu M."/>
            <person name="Ushijima N."/>
            <person name="Kawano K."/>
            <person name="Kobayashi E."/>
            <person name="Shiratori Y."/>
            <person name="Masuda Y."/>
            <person name="Senoo K."/>
        </authorList>
    </citation>
    <scope>NUCLEOTIDE SEQUENCE</scope>
    <source>
        <strain evidence="3">W786</strain>
    </source>
</reference>
<dbReference type="PANTHER" id="PTHR43019:SF23">
    <property type="entry name" value="PROTEASE DO-LIKE 5, CHLOROPLASTIC"/>
    <property type="match status" value="1"/>
</dbReference>
<proteinExistence type="predicted"/>
<dbReference type="Gene3D" id="1.25.40.10">
    <property type="entry name" value="Tetratricopeptide repeat domain"/>
    <property type="match status" value="2"/>
</dbReference>
<dbReference type="InterPro" id="IPR009003">
    <property type="entry name" value="Peptidase_S1_PA"/>
</dbReference>
<dbReference type="SMART" id="SM00028">
    <property type="entry name" value="TPR"/>
    <property type="match status" value="3"/>
</dbReference>
<dbReference type="GO" id="GO:0004252">
    <property type="term" value="F:serine-type endopeptidase activity"/>
    <property type="evidence" value="ECO:0007669"/>
    <property type="project" value="InterPro"/>
</dbReference>
<dbReference type="RefSeq" id="WP_316410860.1">
    <property type="nucleotide sequence ID" value="NZ_AP027081.1"/>
</dbReference>
<feature type="repeat" description="TPR" evidence="1">
    <location>
        <begin position="297"/>
        <end position="330"/>
    </location>
</feature>
<feature type="repeat" description="TPR" evidence="1">
    <location>
        <begin position="331"/>
        <end position="364"/>
    </location>
</feature>
<dbReference type="Pfam" id="PF13432">
    <property type="entry name" value="TPR_16"/>
    <property type="match status" value="1"/>
</dbReference>
<feature type="chain" id="PRO_5041221060" description="Tetratricopeptide repeat protein" evidence="2">
    <location>
        <begin position="17"/>
        <end position="437"/>
    </location>
</feature>
<dbReference type="GO" id="GO:0006508">
    <property type="term" value="P:proteolysis"/>
    <property type="evidence" value="ECO:0007669"/>
    <property type="project" value="InterPro"/>
</dbReference>
<evidence type="ECO:0000313" key="4">
    <source>
        <dbReference type="Proteomes" id="UP001228113"/>
    </source>
</evidence>
<dbReference type="SUPFAM" id="SSF50494">
    <property type="entry name" value="Trypsin-like serine proteases"/>
    <property type="match status" value="1"/>
</dbReference>
<organism evidence="3 4">
    <name type="scientific">Mesoterricola sediminis</name>
    <dbReference type="NCBI Taxonomy" id="2927980"/>
    <lineage>
        <taxon>Bacteria</taxon>
        <taxon>Pseudomonadati</taxon>
        <taxon>Acidobacteriota</taxon>
        <taxon>Holophagae</taxon>
        <taxon>Holophagales</taxon>
        <taxon>Holophagaceae</taxon>
        <taxon>Mesoterricola</taxon>
    </lineage>
</organism>
<keyword evidence="1" id="KW-0802">TPR repeat</keyword>
<keyword evidence="4" id="KW-1185">Reference proteome</keyword>
<evidence type="ECO:0000256" key="1">
    <source>
        <dbReference type="PROSITE-ProRule" id="PRU00339"/>
    </source>
</evidence>
<dbReference type="InterPro" id="IPR019734">
    <property type="entry name" value="TPR_rpt"/>
</dbReference>
<feature type="signal peptide" evidence="2">
    <location>
        <begin position="1"/>
        <end position="16"/>
    </location>
</feature>
<evidence type="ECO:0008006" key="5">
    <source>
        <dbReference type="Google" id="ProtNLM"/>
    </source>
</evidence>
<dbReference type="PANTHER" id="PTHR43019">
    <property type="entry name" value="SERINE ENDOPROTEASE DEGS"/>
    <property type="match status" value="1"/>
</dbReference>
<sequence length="437" mass="47144">MRLPWILALSASVLLAQPAPGPASPQPAPLDRMARSLVRIRAEVAPGRYQQGSGVVVASGQVVTNAHVVKNAYRIVAFQGDRVWEASALCIAPDRDLVILRLPGLLLPVAEPAPAERVRAGEAVVAVGFGGGPVLGQERGRITALWSFRGSHLIQTNTRNRPGSSGGGLFTEDGYLLGITTFNVPVAEAMDFAVPADWVLSLVRGRGEDAPLACPAIVEDRLLMDFTDLMGEDPRNQAHWEALTRAWVAGSPRDAAGWYARGTALDTRYRAHPEDAALLGAVMEAYQRAVDLDPRYTKAWNNLGSALDSLNRFAEAQTAFRRALAARPDYGLAWLNLGASLLNSGRLQEAIPALEQGLALQGDHAESWARLAYCEASLGRGKAAVAHYRVALRYAPYRLEWWADIRRVSLQAGDKATAKEAEGHLRLRSPSQNGTGS</sequence>
<evidence type="ECO:0000256" key="2">
    <source>
        <dbReference type="SAM" id="SignalP"/>
    </source>
</evidence>
<dbReference type="PRINTS" id="PR00834">
    <property type="entry name" value="PROTEASES2C"/>
</dbReference>
<dbReference type="Pfam" id="PF13365">
    <property type="entry name" value="Trypsin_2"/>
    <property type="match status" value="1"/>
</dbReference>
<dbReference type="SUPFAM" id="SSF48452">
    <property type="entry name" value="TPR-like"/>
    <property type="match status" value="1"/>
</dbReference>
<dbReference type="InterPro" id="IPR001940">
    <property type="entry name" value="Peptidase_S1C"/>
</dbReference>
<dbReference type="AlphaFoldDB" id="A0AA48KBH7"/>
<keyword evidence="2" id="KW-0732">Signal</keyword>
<gene>
    <name evidence="3" type="ORF">METESE_00530</name>
</gene>
<dbReference type="PROSITE" id="PS50005">
    <property type="entry name" value="TPR"/>
    <property type="match status" value="2"/>
</dbReference>
<protein>
    <recommendedName>
        <fullName evidence="5">Tetratricopeptide repeat protein</fullName>
    </recommendedName>
</protein>
<dbReference type="InterPro" id="IPR011990">
    <property type="entry name" value="TPR-like_helical_dom_sf"/>
</dbReference>